<name>A0A6A6QRB7_9PEZI</name>
<feature type="non-terminal residue" evidence="1">
    <location>
        <position position="1"/>
    </location>
</feature>
<reference evidence="1" key="1">
    <citation type="journal article" date="2020" name="Stud. Mycol.">
        <title>101 Dothideomycetes genomes: a test case for predicting lifestyles and emergence of pathogens.</title>
        <authorList>
            <person name="Haridas S."/>
            <person name="Albert R."/>
            <person name="Binder M."/>
            <person name="Bloem J."/>
            <person name="Labutti K."/>
            <person name="Salamov A."/>
            <person name="Andreopoulos B."/>
            <person name="Baker S."/>
            <person name="Barry K."/>
            <person name="Bills G."/>
            <person name="Bluhm B."/>
            <person name="Cannon C."/>
            <person name="Castanera R."/>
            <person name="Culley D."/>
            <person name="Daum C."/>
            <person name="Ezra D."/>
            <person name="Gonzalez J."/>
            <person name="Henrissat B."/>
            <person name="Kuo A."/>
            <person name="Liang C."/>
            <person name="Lipzen A."/>
            <person name="Lutzoni F."/>
            <person name="Magnuson J."/>
            <person name="Mondo S."/>
            <person name="Nolan M."/>
            <person name="Ohm R."/>
            <person name="Pangilinan J."/>
            <person name="Park H.-J."/>
            <person name="Ramirez L."/>
            <person name="Alfaro M."/>
            <person name="Sun H."/>
            <person name="Tritt A."/>
            <person name="Yoshinaga Y."/>
            <person name="Zwiers L.-H."/>
            <person name="Turgeon B."/>
            <person name="Goodwin S."/>
            <person name="Spatafora J."/>
            <person name="Crous P."/>
            <person name="Grigoriev I."/>
        </authorList>
    </citation>
    <scope>NUCLEOTIDE SEQUENCE</scope>
    <source>
        <strain evidence="1">CBS 269.34</strain>
    </source>
</reference>
<dbReference type="AlphaFoldDB" id="A0A6A6QRB7"/>
<feature type="non-terminal residue" evidence="1">
    <location>
        <position position="233"/>
    </location>
</feature>
<keyword evidence="2" id="KW-1185">Reference proteome</keyword>
<evidence type="ECO:0000313" key="1">
    <source>
        <dbReference type="EMBL" id="KAF2494951.1"/>
    </source>
</evidence>
<protein>
    <submittedName>
        <fullName evidence="1">Uncharacterized protein</fullName>
    </submittedName>
</protein>
<gene>
    <name evidence="1" type="ORF">BU16DRAFT_446900</name>
</gene>
<dbReference type="EMBL" id="MU004190">
    <property type="protein sequence ID" value="KAF2494951.1"/>
    <property type="molecule type" value="Genomic_DNA"/>
</dbReference>
<evidence type="ECO:0000313" key="2">
    <source>
        <dbReference type="Proteomes" id="UP000799750"/>
    </source>
</evidence>
<organism evidence="1 2">
    <name type="scientific">Lophium mytilinum</name>
    <dbReference type="NCBI Taxonomy" id="390894"/>
    <lineage>
        <taxon>Eukaryota</taxon>
        <taxon>Fungi</taxon>
        <taxon>Dikarya</taxon>
        <taxon>Ascomycota</taxon>
        <taxon>Pezizomycotina</taxon>
        <taxon>Dothideomycetes</taxon>
        <taxon>Pleosporomycetidae</taxon>
        <taxon>Mytilinidiales</taxon>
        <taxon>Mytilinidiaceae</taxon>
        <taxon>Lophium</taxon>
    </lineage>
</organism>
<proteinExistence type="predicted"/>
<accession>A0A6A6QRB7</accession>
<dbReference type="OrthoDB" id="5130989at2759"/>
<dbReference type="Proteomes" id="UP000799750">
    <property type="component" value="Unassembled WGS sequence"/>
</dbReference>
<sequence>ERIYTTGYDRNPAETAVLGRLFHVVHGYTRDGEDPPATLIVFEWNLRPGPLPRRFREVNIEVTFAARELRPGMLPSEDLTAYDPGVVKVGPEVPLQQSAITYTVDKTTGRKIGLSVGFGGYVSVNPEVSSETKKSGIQRIDYNVQAGYPFFANKNCGQPNGVIWTFQENATQESGLPRVVRTAVLLERFDDDFGAFEAKIQTTSHISVVEDAKETLRRAVGKVPVDDPVTFYP</sequence>